<dbReference type="PANTHER" id="PTHR43343:SF3">
    <property type="entry name" value="PROTEASE DO-LIKE 8, CHLOROPLASTIC"/>
    <property type="match status" value="1"/>
</dbReference>
<proteinExistence type="inferred from homology"/>
<dbReference type="Proteomes" id="UP001500218">
    <property type="component" value="Unassembled WGS sequence"/>
</dbReference>
<dbReference type="SUPFAM" id="SSF50494">
    <property type="entry name" value="Trypsin-like serine proteases"/>
    <property type="match status" value="1"/>
</dbReference>
<accession>A0ABN2M565</accession>
<evidence type="ECO:0000313" key="6">
    <source>
        <dbReference type="EMBL" id="GAA1809868.1"/>
    </source>
</evidence>
<dbReference type="Gene3D" id="2.40.10.10">
    <property type="entry name" value="Trypsin-like serine proteases"/>
    <property type="match status" value="2"/>
</dbReference>
<evidence type="ECO:0000256" key="5">
    <source>
        <dbReference type="SAM" id="Phobius"/>
    </source>
</evidence>
<keyword evidence="2" id="KW-0645">Protease</keyword>
<gene>
    <name evidence="6" type="ORF">GCM10009682_34430</name>
</gene>
<dbReference type="InterPro" id="IPR043504">
    <property type="entry name" value="Peptidase_S1_PA_chymotrypsin"/>
</dbReference>
<comment type="similarity">
    <text evidence="1">Belongs to the peptidase S1C family.</text>
</comment>
<feature type="region of interest" description="Disordered" evidence="4">
    <location>
        <begin position="1"/>
        <end position="31"/>
    </location>
</feature>
<evidence type="ECO:0008006" key="8">
    <source>
        <dbReference type="Google" id="ProtNLM"/>
    </source>
</evidence>
<organism evidence="6 7">
    <name type="scientific">Luedemannella flava</name>
    <dbReference type="NCBI Taxonomy" id="349316"/>
    <lineage>
        <taxon>Bacteria</taxon>
        <taxon>Bacillati</taxon>
        <taxon>Actinomycetota</taxon>
        <taxon>Actinomycetes</taxon>
        <taxon>Micromonosporales</taxon>
        <taxon>Micromonosporaceae</taxon>
        <taxon>Luedemannella</taxon>
    </lineage>
</organism>
<feature type="transmembrane region" description="Helical" evidence="5">
    <location>
        <begin position="39"/>
        <end position="59"/>
    </location>
</feature>
<keyword evidence="5" id="KW-1133">Transmembrane helix</keyword>
<keyword evidence="3" id="KW-0378">Hydrolase</keyword>
<evidence type="ECO:0000256" key="4">
    <source>
        <dbReference type="SAM" id="MobiDB-lite"/>
    </source>
</evidence>
<evidence type="ECO:0000313" key="7">
    <source>
        <dbReference type="Proteomes" id="UP001500218"/>
    </source>
</evidence>
<protein>
    <recommendedName>
        <fullName evidence="8">Trypsin-like serine protease</fullName>
    </recommendedName>
</protein>
<dbReference type="EMBL" id="BAAALT010000100">
    <property type="protein sequence ID" value="GAA1809868.1"/>
    <property type="molecule type" value="Genomic_DNA"/>
</dbReference>
<keyword evidence="5" id="KW-0812">Transmembrane</keyword>
<name>A0ABN2M565_9ACTN</name>
<dbReference type="InterPro" id="IPR051201">
    <property type="entry name" value="Chloro_Bact_Ser_Proteases"/>
</dbReference>
<evidence type="ECO:0000256" key="1">
    <source>
        <dbReference type="ARBA" id="ARBA00010541"/>
    </source>
</evidence>
<sequence>MVSSPPRLGRTAIDARITPPTDAAVDAGTRPARPSRTTLVAAGALAIGVLIAAVCYRWGAAGAPRAAPTPAPSAGASAAPTTADIYAAVAPSVVSIDANRGTGRAVEASGTGVVANADGTVITARHVVAGAKTITITFADGTRSPATILAEDPKTDIALLAPTTFPQVLVPAVLGGRLAVGDPVIAIGDQLGLTRTTTTGVVSGLDRATTAPDGGGRIGGLIQFDAAVNHGSSGGPLLSATGEVVGIVVALANPTDAGTFIGVGFAVPIGAALSAGGGGRAPQQ</sequence>
<keyword evidence="7" id="KW-1185">Reference proteome</keyword>
<evidence type="ECO:0000256" key="3">
    <source>
        <dbReference type="ARBA" id="ARBA00022801"/>
    </source>
</evidence>
<dbReference type="Pfam" id="PF13365">
    <property type="entry name" value="Trypsin_2"/>
    <property type="match status" value="1"/>
</dbReference>
<evidence type="ECO:0000256" key="2">
    <source>
        <dbReference type="ARBA" id="ARBA00022670"/>
    </source>
</evidence>
<dbReference type="InterPro" id="IPR001940">
    <property type="entry name" value="Peptidase_S1C"/>
</dbReference>
<keyword evidence="5" id="KW-0472">Membrane</keyword>
<comment type="caution">
    <text evidence="6">The sequence shown here is derived from an EMBL/GenBank/DDBJ whole genome shotgun (WGS) entry which is preliminary data.</text>
</comment>
<dbReference type="PANTHER" id="PTHR43343">
    <property type="entry name" value="PEPTIDASE S12"/>
    <property type="match status" value="1"/>
</dbReference>
<reference evidence="7" key="1">
    <citation type="journal article" date="2019" name="Int. J. Syst. Evol. Microbiol.">
        <title>The Global Catalogue of Microorganisms (GCM) 10K type strain sequencing project: providing services to taxonomists for standard genome sequencing and annotation.</title>
        <authorList>
            <consortium name="The Broad Institute Genomics Platform"/>
            <consortium name="The Broad Institute Genome Sequencing Center for Infectious Disease"/>
            <person name="Wu L."/>
            <person name="Ma J."/>
        </authorList>
    </citation>
    <scope>NUCLEOTIDE SEQUENCE [LARGE SCALE GENOMIC DNA]</scope>
    <source>
        <strain evidence="7">JCM 13250</strain>
    </source>
</reference>
<dbReference type="PRINTS" id="PR00834">
    <property type="entry name" value="PROTEASES2C"/>
</dbReference>
<dbReference type="InterPro" id="IPR009003">
    <property type="entry name" value="Peptidase_S1_PA"/>
</dbReference>